<dbReference type="RefSeq" id="WP_131003503.1">
    <property type="nucleotide sequence ID" value="NZ_JBHSZR010000007.1"/>
</dbReference>
<dbReference type="AlphaFoldDB" id="A0A4Q9GPD6"/>
<feature type="region of interest" description="Disordered" evidence="1">
    <location>
        <begin position="72"/>
        <end position="144"/>
    </location>
</feature>
<keyword evidence="2" id="KW-0472">Membrane</keyword>
<dbReference type="GO" id="GO:0005975">
    <property type="term" value="P:carbohydrate metabolic process"/>
    <property type="evidence" value="ECO:0007669"/>
    <property type="project" value="InterPro"/>
</dbReference>
<dbReference type="PANTHER" id="PTHR30105">
    <property type="entry name" value="UNCHARACTERIZED YIBQ-RELATED"/>
    <property type="match status" value="1"/>
</dbReference>
<feature type="compositionally biased region" description="Basic and acidic residues" evidence="1">
    <location>
        <begin position="80"/>
        <end position="92"/>
    </location>
</feature>
<gene>
    <name evidence="3" type="ORF">EYR15_10580</name>
</gene>
<organism evidence="3 4">
    <name type="scientific">Hansschlegelia quercus</name>
    <dbReference type="NCBI Taxonomy" id="2528245"/>
    <lineage>
        <taxon>Bacteria</taxon>
        <taxon>Pseudomonadati</taxon>
        <taxon>Pseudomonadota</taxon>
        <taxon>Alphaproteobacteria</taxon>
        <taxon>Hyphomicrobiales</taxon>
        <taxon>Methylopilaceae</taxon>
        <taxon>Hansschlegelia</taxon>
    </lineage>
</organism>
<keyword evidence="4" id="KW-1185">Reference proteome</keyword>
<accession>A0A4Q9GPD6</accession>
<evidence type="ECO:0000256" key="1">
    <source>
        <dbReference type="SAM" id="MobiDB-lite"/>
    </source>
</evidence>
<evidence type="ECO:0000256" key="2">
    <source>
        <dbReference type="SAM" id="Phobius"/>
    </source>
</evidence>
<keyword evidence="2" id="KW-1133">Transmembrane helix</keyword>
<evidence type="ECO:0000313" key="4">
    <source>
        <dbReference type="Proteomes" id="UP000291613"/>
    </source>
</evidence>
<feature type="compositionally biased region" description="Low complexity" evidence="1">
    <location>
        <begin position="117"/>
        <end position="132"/>
    </location>
</feature>
<evidence type="ECO:0000313" key="3">
    <source>
        <dbReference type="EMBL" id="TBN53447.1"/>
    </source>
</evidence>
<name>A0A4Q9GPD6_9HYPH</name>
<feature type="transmembrane region" description="Helical" evidence="2">
    <location>
        <begin position="21"/>
        <end position="48"/>
    </location>
</feature>
<dbReference type="Gene3D" id="3.20.20.370">
    <property type="entry name" value="Glycoside hydrolase/deacetylase"/>
    <property type="match status" value="1"/>
</dbReference>
<dbReference type="InterPro" id="IPR011330">
    <property type="entry name" value="Glyco_hydro/deAcase_b/a-brl"/>
</dbReference>
<feature type="region of interest" description="Disordered" evidence="1">
    <location>
        <begin position="1"/>
        <end position="21"/>
    </location>
</feature>
<sequence length="398" mass="40398">MSEDDLDRPIGKRASPKKGKLAARFDPASVAAFVVGGVLVFAGFWALLVNDPLGGEPVAVATIVRKAGVAPAAQQQAENKSPDAHDPHEPAVNREGTPVINPGDPLPKKGPVIIRIPGEGEPPAGSASAAAGPRPPDPALLESSAYGSLPRVGADGRRPLDVYARGADAAPGAARVALVVAGLGVGREITNLAIQSLPATVSLAFSPYGDDVADLVEKARASGHEVLLQAPMEPFGYPANDTGPQTLLTALPASANLERLRWALGRAKGYVGVAPLGGGKFLDADASVQPVFTELARRGLLFASASDDGDSRLGQSASRVGLAHTKAGATIDGGGDAASIDAALADLERSAKQGEVSLGFATATPLTLKRIDVWREGLAKRGVALVPASAAIAPQGPS</sequence>
<dbReference type="EMBL" id="SIUB01000004">
    <property type="protein sequence ID" value="TBN53447.1"/>
    <property type="molecule type" value="Genomic_DNA"/>
</dbReference>
<dbReference type="SUPFAM" id="SSF88713">
    <property type="entry name" value="Glycoside hydrolase/deacetylase"/>
    <property type="match status" value="1"/>
</dbReference>
<keyword evidence="2" id="KW-0812">Transmembrane</keyword>
<dbReference type="Pfam" id="PF04748">
    <property type="entry name" value="Polysacc_deac_2"/>
    <property type="match status" value="1"/>
</dbReference>
<dbReference type="CDD" id="cd10936">
    <property type="entry name" value="CE4_DAC2"/>
    <property type="match status" value="1"/>
</dbReference>
<reference evidence="3 4" key="1">
    <citation type="submission" date="2019-02" db="EMBL/GenBank/DDBJ databases">
        <title>Hansschlegelia quercus sp. nov., a novel methylotrophic bacterium from buds of oak (Quercus robur L.).</title>
        <authorList>
            <person name="Agafonova N.V."/>
            <person name="Kaparullina E.N."/>
            <person name="Grouzdev D.S."/>
            <person name="Doronina N.V."/>
        </authorList>
    </citation>
    <scope>NUCLEOTIDE SEQUENCE [LARGE SCALE GENOMIC DNA]</scope>
    <source>
        <strain evidence="3 4">Dub</strain>
    </source>
</reference>
<dbReference type="Proteomes" id="UP000291613">
    <property type="component" value="Unassembled WGS sequence"/>
</dbReference>
<dbReference type="PANTHER" id="PTHR30105:SF2">
    <property type="entry name" value="DIVERGENT POLYSACCHARIDE DEACETYLASE SUPERFAMILY"/>
    <property type="match status" value="1"/>
</dbReference>
<dbReference type="OrthoDB" id="9784811at2"/>
<proteinExistence type="predicted"/>
<comment type="caution">
    <text evidence="3">The sequence shown here is derived from an EMBL/GenBank/DDBJ whole genome shotgun (WGS) entry which is preliminary data.</text>
</comment>
<dbReference type="InterPro" id="IPR006837">
    <property type="entry name" value="Divergent_DAC"/>
</dbReference>
<protein>
    <submittedName>
        <fullName evidence="3">Divergent polysaccharide deacetylase family protein</fullName>
    </submittedName>
</protein>